<dbReference type="RefSeq" id="WP_136373290.1">
    <property type="nucleotide sequence ID" value="NZ_SSOB01000054.1"/>
</dbReference>
<dbReference type="Gene3D" id="3.30.470.20">
    <property type="entry name" value="ATP-grasp fold, B domain"/>
    <property type="match status" value="1"/>
</dbReference>
<protein>
    <submittedName>
        <fullName evidence="1">YheC/YheD family protein</fullName>
    </submittedName>
</protein>
<proteinExistence type="predicted"/>
<gene>
    <name evidence="1" type="ORF">E6C55_28780</name>
</gene>
<name>A0A4S4BGL9_9BACL</name>
<sequence length="259" mass="30020">MTIQRVLSKQAKTDALLADRQLSDQIPLTRPLSRASLRELLDRFGMVYVKPVRGTFGRGVIRVEWSQGVPEPYRFQSEETTYRFAAYDSMYAKLLAIKRKTAYLAQQGIELLKHRNRRFDLRIMVQRNPHGRWETTGVIGRLAHPRKIVTNYHSGGTPMALELLIAKHLEGRMSVDAYRQRLNALGIAVAVAMEKKFPRIQELGVDVAVDQSLKPWILEVNTLPDPFIFRKLKDRTIFRRMYRYAIAYGRYGKRSSRRG</sequence>
<accession>A0A4S4BGL9</accession>
<dbReference type="AlphaFoldDB" id="A0A4S4BGL9"/>
<dbReference type="OrthoDB" id="7869153at2"/>
<dbReference type="EMBL" id="SSOB01000054">
    <property type="protein sequence ID" value="THF73487.1"/>
    <property type="molecule type" value="Genomic_DNA"/>
</dbReference>
<keyword evidence="2" id="KW-1185">Reference proteome</keyword>
<evidence type="ECO:0000313" key="1">
    <source>
        <dbReference type="EMBL" id="THF73487.1"/>
    </source>
</evidence>
<evidence type="ECO:0000313" key="2">
    <source>
        <dbReference type="Proteomes" id="UP000310636"/>
    </source>
</evidence>
<dbReference type="SUPFAM" id="SSF56059">
    <property type="entry name" value="Glutathione synthetase ATP-binding domain-like"/>
    <property type="match status" value="1"/>
</dbReference>
<comment type="caution">
    <text evidence="1">The sequence shown here is derived from an EMBL/GenBank/DDBJ whole genome shotgun (WGS) entry which is preliminary data.</text>
</comment>
<dbReference type="Pfam" id="PF14398">
    <property type="entry name" value="ATPgrasp_YheCD"/>
    <property type="match status" value="1"/>
</dbReference>
<organism evidence="1 2">
    <name type="scientific">Cohnella fermenti</name>
    <dbReference type="NCBI Taxonomy" id="2565925"/>
    <lineage>
        <taxon>Bacteria</taxon>
        <taxon>Bacillati</taxon>
        <taxon>Bacillota</taxon>
        <taxon>Bacilli</taxon>
        <taxon>Bacillales</taxon>
        <taxon>Paenibacillaceae</taxon>
        <taxon>Cohnella</taxon>
    </lineage>
</organism>
<dbReference type="InterPro" id="IPR026838">
    <property type="entry name" value="YheC/D"/>
</dbReference>
<reference evidence="1 2" key="1">
    <citation type="submission" date="2019-04" db="EMBL/GenBank/DDBJ databases">
        <title>Cohnella sp. nov. isolated from preserved vegetables.</title>
        <authorList>
            <person name="Lin S.-Y."/>
            <person name="Hung M.-H."/>
            <person name="Young C.-C."/>
        </authorList>
    </citation>
    <scope>NUCLEOTIDE SEQUENCE [LARGE SCALE GENOMIC DNA]</scope>
    <source>
        <strain evidence="1 2">CC-MHH1044</strain>
    </source>
</reference>
<dbReference type="Proteomes" id="UP000310636">
    <property type="component" value="Unassembled WGS sequence"/>
</dbReference>